<keyword evidence="1" id="KW-0880">Kelch repeat</keyword>
<feature type="compositionally biased region" description="Basic and acidic residues" evidence="3">
    <location>
        <begin position="486"/>
        <end position="501"/>
    </location>
</feature>
<feature type="compositionally biased region" description="Polar residues" evidence="3">
    <location>
        <begin position="13"/>
        <end position="37"/>
    </location>
</feature>
<keyword evidence="4" id="KW-0472">Membrane</keyword>
<evidence type="ECO:0000313" key="6">
    <source>
        <dbReference type="Proteomes" id="UP000789508"/>
    </source>
</evidence>
<keyword evidence="6" id="KW-1185">Reference proteome</keyword>
<dbReference type="PANTHER" id="PTHR46093">
    <property type="entry name" value="ACYL-COA-BINDING DOMAIN-CONTAINING PROTEIN 5"/>
    <property type="match status" value="1"/>
</dbReference>
<keyword evidence="4" id="KW-1133">Transmembrane helix</keyword>
<protein>
    <submittedName>
        <fullName evidence="5">11740_t:CDS:1</fullName>
    </submittedName>
</protein>
<feature type="compositionally biased region" description="Gly residues" evidence="3">
    <location>
        <begin position="1"/>
        <end position="11"/>
    </location>
</feature>
<feature type="region of interest" description="Disordered" evidence="3">
    <location>
        <begin position="480"/>
        <end position="501"/>
    </location>
</feature>
<evidence type="ECO:0000256" key="4">
    <source>
        <dbReference type="SAM" id="Phobius"/>
    </source>
</evidence>
<evidence type="ECO:0000313" key="5">
    <source>
        <dbReference type="EMBL" id="CAG8584152.1"/>
    </source>
</evidence>
<evidence type="ECO:0000256" key="2">
    <source>
        <dbReference type="ARBA" id="ARBA00022737"/>
    </source>
</evidence>
<sequence>MSKKGGSGGGSKTPMTSSAASRIQSATAKSSGGNVSKGSFAARAQSAAARNANVGGMGGGGGANKGGNNQSPGPRYSHCLATYQNTLYLFGGISTTTKDFFFSADLPFNNTNSILWRKETTINAENVNDTACVVEPTLGLLLIIGGGSSAHSTTTGNPGLQVYDFKRSTWNDPKYLQNIPYEFSYYLYRPRAALIAPKTVFVWAGTFNLDSFPSTGIYQIDLSKIPWNWTLIFHDSIPMKPTNGAGLAISDGNAFIFGGMEYVDETNWPPTNYAYNYSSKVGLLSTAPYQFPFNISDGAVGILNSTLTVLVMNDGSQMANQSLIMVQVDLKTRKIGIPVLSNQPYMRDRAATVQFPGSDTILIYGGGIPGGPNPRPLDSMLAYNMTTSTWTNQVNIVNWYNLDSSVNSSGNGVSPANGTSPRISETLIGVVSSSVAIVCAVGIVIVGVWQIKRLKKQHAIQLETTIASLSLQDSSLASSLSSTNTEVRKQPKNSREKNGHVDRVDNEVVDFV</sequence>
<dbReference type="Proteomes" id="UP000789508">
    <property type="component" value="Unassembled WGS sequence"/>
</dbReference>
<organism evidence="5 6">
    <name type="scientific">Ambispora leptoticha</name>
    <dbReference type="NCBI Taxonomy" id="144679"/>
    <lineage>
        <taxon>Eukaryota</taxon>
        <taxon>Fungi</taxon>
        <taxon>Fungi incertae sedis</taxon>
        <taxon>Mucoromycota</taxon>
        <taxon>Glomeromycotina</taxon>
        <taxon>Glomeromycetes</taxon>
        <taxon>Archaeosporales</taxon>
        <taxon>Ambisporaceae</taxon>
        <taxon>Ambispora</taxon>
    </lineage>
</organism>
<dbReference type="PANTHER" id="PTHR46093:SF18">
    <property type="entry name" value="FIBRONECTIN TYPE-III DOMAIN-CONTAINING PROTEIN"/>
    <property type="match status" value="1"/>
</dbReference>
<reference evidence="5" key="1">
    <citation type="submission" date="2021-06" db="EMBL/GenBank/DDBJ databases">
        <authorList>
            <person name="Kallberg Y."/>
            <person name="Tangrot J."/>
            <person name="Rosling A."/>
        </authorList>
    </citation>
    <scope>NUCLEOTIDE SEQUENCE</scope>
    <source>
        <strain evidence="5">FL130A</strain>
    </source>
</reference>
<accession>A0A9N9C225</accession>
<name>A0A9N9C225_9GLOM</name>
<proteinExistence type="predicted"/>
<feature type="transmembrane region" description="Helical" evidence="4">
    <location>
        <begin position="427"/>
        <end position="449"/>
    </location>
</feature>
<dbReference type="EMBL" id="CAJVPS010003171">
    <property type="protein sequence ID" value="CAG8584152.1"/>
    <property type="molecule type" value="Genomic_DNA"/>
</dbReference>
<keyword evidence="2" id="KW-0677">Repeat</keyword>
<dbReference type="SUPFAM" id="SSF117281">
    <property type="entry name" value="Kelch motif"/>
    <property type="match status" value="1"/>
</dbReference>
<evidence type="ECO:0000256" key="3">
    <source>
        <dbReference type="SAM" id="MobiDB-lite"/>
    </source>
</evidence>
<dbReference type="Gene3D" id="2.120.10.80">
    <property type="entry name" value="Kelch-type beta propeller"/>
    <property type="match status" value="2"/>
</dbReference>
<feature type="region of interest" description="Disordered" evidence="3">
    <location>
        <begin position="1"/>
        <end position="42"/>
    </location>
</feature>
<gene>
    <name evidence="5" type="ORF">ALEPTO_LOCUS7406</name>
</gene>
<dbReference type="InterPro" id="IPR015915">
    <property type="entry name" value="Kelch-typ_b-propeller"/>
</dbReference>
<dbReference type="OrthoDB" id="2409526at2759"/>
<keyword evidence="4" id="KW-0812">Transmembrane</keyword>
<dbReference type="AlphaFoldDB" id="A0A9N9C225"/>
<comment type="caution">
    <text evidence="5">The sequence shown here is derived from an EMBL/GenBank/DDBJ whole genome shotgun (WGS) entry which is preliminary data.</text>
</comment>
<evidence type="ECO:0000256" key="1">
    <source>
        <dbReference type="ARBA" id="ARBA00022441"/>
    </source>
</evidence>